<dbReference type="Pfam" id="PF13484">
    <property type="entry name" value="Fer4_16"/>
    <property type="match status" value="1"/>
</dbReference>
<dbReference type="PANTHER" id="PTHR30002">
    <property type="entry name" value="EPOXYQUEUOSINE REDUCTASE"/>
    <property type="match status" value="1"/>
</dbReference>
<evidence type="ECO:0000256" key="6">
    <source>
        <dbReference type="ARBA" id="ARBA00023002"/>
    </source>
</evidence>
<dbReference type="OrthoDB" id="9784571at2"/>
<dbReference type="Gene3D" id="3.30.70.20">
    <property type="match status" value="1"/>
</dbReference>
<name>A0A096ABR5_9BACT</name>
<dbReference type="NCBIfam" id="TIGR00276">
    <property type="entry name" value="tRNA epoxyqueuosine(34) reductase QueG"/>
    <property type="match status" value="1"/>
</dbReference>
<dbReference type="GO" id="GO:0046872">
    <property type="term" value="F:metal ion binding"/>
    <property type="evidence" value="ECO:0007669"/>
    <property type="project" value="UniProtKB-KW"/>
</dbReference>
<dbReference type="InterPro" id="IPR004453">
    <property type="entry name" value="QueG"/>
</dbReference>
<comment type="caution">
    <text evidence="10">The sequence shown here is derived from an EMBL/GenBank/DDBJ whole genome shotgun (WGS) entry which is preliminary data.</text>
</comment>
<proteinExistence type="predicted"/>
<evidence type="ECO:0000256" key="8">
    <source>
        <dbReference type="ARBA" id="ARBA00023014"/>
    </source>
</evidence>
<accession>A0A096ABR5</accession>
<dbReference type="InterPro" id="IPR017896">
    <property type="entry name" value="4Fe4S_Fe-S-bd"/>
</dbReference>
<keyword evidence="2" id="KW-0963">Cytoplasm</keyword>
<keyword evidence="7" id="KW-0408">Iron</keyword>
<keyword evidence="4" id="KW-0479">Metal-binding</keyword>
<dbReference type="EMBL" id="JRNQ01000042">
    <property type="protein sequence ID" value="KGF44330.1"/>
    <property type="molecule type" value="Genomic_DNA"/>
</dbReference>
<keyword evidence="3" id="KW-0819">tRNA processing</keyword>
<dbReference type="GO" id="GO:0052693">
    <property type="term" value="F:epoxyqueuosine reductase activity"/>
    <property type="evidence" value="ECO:0007669"/>
    <property type="project" value="TreeGrafter"/>
</dbReference>
<dbReference type="PANTHER" id="PTHR30002:SF4">
    <property type="entry name" value="EPOXYQUEUOSINE REDUCTASE"/>
    <property type="match status" value="1"/>
</dbReference>
<dbReference type="SUPFAM" id="SSF46548">
    <property type="entry name" value="alpha-helical ferredoxin"/>
    <property type="match status" value="1"/>
</dbReference>
<protein>
    <submittedName>
        <fullName evidence="10">(Fe-S)-binding protein</fullName>
    </submittedName>
</protein>
<evidence type="ECO:0000256" key="1">
    <source>
        <dbReference type="ARBA" id="ARBA00022485"/>
    </source>
</evidence>
<evidence type="ECO:0000259" key="9">
    <source>
        <dbReference type="PROSITE" id="PS51379"/>
    </source>
</evidence>
<evidence type="ECO:0000256" key="4">
    <source>
        <dbReference type="ARBA" id="ARBA00022723"/>
    </source>
</evidence>
<evidence type="ECO:0000256" key="5">
    <source>
        <dbReference type="ARBA" id="ARBA00022785"/>
    </source>
</evidence>
<keyword evidence="1" id="KW-0004">4Fe-4S</keyword>
<sequence length="313" mass="35245">MINSSFIKEEAKRLGFFACGMAKALPVDEEVARGYQRWIAKGYEAGMQYMANNMDKRLDPRLLVPGVKTIVSVALNYAPRKTLPASEYQLAAYALGLDYHELMKERLRTFAESISPIPLPPHGQTEGDNLVRCFCDTAPVLERYWAMKAGLGWIGKNHQLIIPHAGSMFFLGEVFLPFEVDVYDKPMTSRCGNCHRCLDACPTHAITEKAEFESDKCLSYQLIENRGELSSEAKAAMGNTIYGCDRCLAACPWNRFSIPTTEPSLQAKPELLAMTKEDWHNLSVEDYRKLFKGSAVKRVKFEGLKRNIAAKKE</sequence>
<gene>
    <name evidence="10" type="ORF">HMPREF0647_07105</name>
</gene>
<dbReference type="InterPro" id="IPR017900">
    <property type="entry name" value="4Fe4S_Fe_S_CS"/>
</dbReference>
<evidence type="ECO:0000313" key="10">
    <source>
        <dbReference type="EMBL" id="KGF44330.1"/>
    </source>
</evidence>
<dbReference type="Pfam" id="PF08331">
    <property type="entry name" value="QueG_DUF1730"/>
    <property type="match status" value="1"/>
</dbReference>
<dbReference type="GO" id="GO:0008616">
    <property type="term" value="P:tRNA queuosine(34) biosynthetic process"/>
    <property type="evidence" value="ECO:0007669"/>
    <property type="project" value="UniProtKB-KW"/>
</dbReference>
<evidence type="ECO:0000256" key="2">
    <source>
        <dbReference type="ARBA" id="ARBA00022490"/>
    </source>
</evidence>
<feature type="domain" description="4Fe-4S ferredoxin-type" evidence="9">
    <location>
        <begin position="178"/>
        <end position="211"/>
    </location>
</feature>
<dbReference type="PROSITE" id="PS51379">
    <property type="entry name" value="4FE4S_FER_2"/>
    <property type="match status" value="1"/>
</dbReference>
<reference evidence="10 11" key="1">
    <citation type="submission" date="2014-07" db="EMBL/GenBank/DDBJ databases">
        <authorList>
            <person name="McCorrison J."/>
            <person name="Sanka R."/>
            <person name="Torralba M."/>
            <person name="Gillis M."/>
            <person name="Haft D.H."/>
            <person name="Methe B."/>
            <person name="Sutton G."/>
            <person name="Nelson K.E."/>
        </authorList>
    </citation>
    <scope>NUCLEOTIDE SEQUENCE [LARGE SCALE GENOMIC DNA]</scope>
    <source>
        <strain evidence="10 11">DNF00320</strain>
    </source>
</reference>
<evidence type="ECO:0000256" key="3">
    <source>
        <dbReference type="ARBA" id="ARBA00022694"/>
    </source>
</evidence>
<dbReference type="PROSITE" id="PS00198">
    <property type="entry name" value="4FE4S_FER_1"/>
    <property type="match status" value="1"/>
</dbReference>
<keyword evidence="5" id="KW-0671">Queuosine biosynthesis</keyword>
<dbReference type="GO" id="GO:0051539">
    <property type="term" value="F:4 iron, 4 sulfur cluster binding"/>
    <property type="evidence" value="ECO:0007669"/>
    <property type="project" value="UniProtKB-KW"/>
</dbReference>
<keyword evidence="6" id="KW-0560">Oxidoreductase</keyword>
<organism evidence="10 11">
    <name type="scientific">Prevotella bivia DNF00320</name>
    <dbReference type="NCBI Taxonomy" id="1401068"/>
    <lineage>
        <taxon>Bacteria</taxon>
        <taxon>Pseudomonadati</taxon>
        <taxon>Bacteroidota</taxon>
        <taxon>Bacteroidia</taxon>
        <taxon>Bacteroidales</taxon>
        <taxon>Prevotellaceae</taxon>
        <taxon>Prevotella</taxon>
    </lineage>
</organism>
<dbReference type="Proteomes" id="UP000029525">
    <property type="component" value="Unassembled WGS sequence"/>
</dbReference>
<dbReference type="AlphaFoldDB" id="A0A096ABR5"/>
<dbReference type="InterPro" id="IPR013542">
    <property type="entry name" value="QueG_DUF1730"/>
</dbReference>
<evidence type="ECO:0000256" key="7">
    <source>
        <dbReference type="ARBA" id="ARBA00023004"/>
    </source>
</evidence>
<evidence type="ECO:0000313" key="11">
    <source>
        <dbReference type="Proteomes" id="UP000029525"/>
    </source>
</evidence>
<keyword evidence="8" id="KW-0411">Iron-sulfur</keyword>